<keyword evidence="5 8" id="KW-0418">Kinase</keyword>
<dbReference type="Gene3D" id="3.30.565.10">
    <property type="entry name" value="Histidine kinase-like ATPase, C-terminal domain"/>
    <property type="match status" value="1"/>
</dbReference>
<dbReference type="InterPro" id="IPR036890">
    <property type="entry name" value="HATPase_C_sf"/>
</dbReference>
<comment type="catalytic activity">
    <reaction evidence="1">
        <text>ATP + protein L-histidine = ADP + protein N-phospho-L-histidine.</text>
        <dbReference type="EC" id="2.7.13.3"/>
    </reaction>
</comment>
<evidence type="ECO:0000256" key="3">
    <source>
        <dbReference type="ARBA" id="ARBA00022553"/>
    </source>
</evidence>
<comment type="caution">
    <text evidence="8">The sequence shown here is derived from an EMBL/GenBank/DDBJ whole genome shotgun (WGS) entry which is preliminary data.</text>
</comment>
<dbReference type="PROSITE" id="PS50109">
    <property type="entry name" value="HIS_KIN"/>
    <property type="match status" value="1"/>
</dbReference>
<dbReference type="Gene3D" id="3.30.450.40">
    <property type="match status" value="1"/>
</dbReference>
<dbReference type="GO" id="GO:0000155">
    <property type="term" value="F:phosphorelay sensor kinase activity"/>
    <property type="evidence" value="ECO:0007669"/>
    <property type="project" value="InterPro"/>
</dbReference>
<dbReference type="Gene3D" id="1.10.287.130">
    <property type="match status" value="1"/>
</dbReference>
<dbReference type="InterPro" id="IPR003661">
    <property type="entry name" value="HisK_dim/P_dom"/>
</dbReference>
<organism evidence="8 9">
    <name type="scientific">Celeribacter halophilus</name>
    <dbReference type="NCBI Taxonomy" id="576117"/>
    <lineage>
        <taxon>Bacteria</taxon>
        <taxon>Pseudomonadati</taxon>
        <taxon>Pseudomonadota</taxon>
        <taxon>Alphaproteobacteria</taxon>
        <taxon>Rhodobacterales</taxon>
        <taxon>Roseobacteraceae</taxon>
        <taxon>Celeribacter</taxon>
    </lineage>
</organism>
<evidence type="ECO:0000256" key="1">
    <source>
        <dbReference type="ARBA" id="ARBA00000085"/>
    </source>
</evidence>
<reference evidence="8" key="1">
    <citation type="submission" date="2023-07" db="EMBL/GenBank/DDBJ databases">
        <title>Genome content predicts the carbon catabolic preferences of heterotrophic bacteria.</title>
        <authorList>
            <person name="Gralka M."/>
        </authorList>
    </citation>
    <scope>NUCLEOTIDE SEQUENCE</scope>
    <source>
        <strain evidence="8">I2M02</strain>
    </source>
</reference>
<dbReference type="InterPro" id="IPR005467">
    <property type="entry name" value="His_kinase_dom"/>
</dbReference>
<evidence type="ECO:0000256" key="2">
    <source>
        <dbReference type="ARBA" id="ARBA00012438"/>
    </source>
</evidence>
<dbReference type="Proteomes" id="UP001169823">
    <property type="component" value="Unassembled WGS sequence"/>
</dbReference>
<evidence type="ECO:0000313" key="9">
    <source>
        <dbReference type="Proteomes" id="UP001169823"/>
    </source>
</evidence>
<dbReference type="SMART" id="SM00388">
    <property type="entry name" value="HisKA"/>
    <property type="match status" value="1"/>
</dbReference>
<dbReference type="Pfam" id="PF02518">
    <property type="entry name" value="HATPase_c"/>
    <property type="match status" value="1"/>
</dbReference>
<dbReference type="EMBL" id="JAUOPJ010000013">
    <property type="protein sequence ID" value="MDO6458469.1"/>
    <property type="molecule type" value="Genomic_DNA"/>
</dbReference>
<sequence>MHVSDIGDELSSSNSTSCPIPANEAERVAYLHSLGLDLSHPYDEIQGLCEVAASVANVPIAIVTLITEEEQIFLANVGLGDLKGTPREASFCAHAIVNSSQTEIPDTHCDVRFSSNPFVVEDPKVRSYLGAVLEPEAEIRLGTVCVIDTVPRTHSEKTKEALSKIGAAITAILVSHRQNLDLVDHSQKLDAQNAEMNGLNASLRHKTEKLIAAEQARNTFLSTISHELRTPLTSIKGALGLLKFGGLDFPPERFDQLITIANQNSDKLLSLVNDILEIQKGTFETNRASFVPVDLFGLVEEAVSSYQSYAADKGVSLTFTASTHHACVVQGDSKQLDRVMANLLSNAFKFSDPGGQVEVDLNYVEGEPQISVTDHGVGIPEGAEDMVFGLFTQVDNSDTRPAGGTGLGMHICRQILTQHNATISYKSTLGEGTTFIVKFKTSTT</sequence>
<feature type="domain" description="Histidine kinase" evidence="7">
    <location>
        <begin position="223"/>
        <end position="443"/>
    </location>
</feature>
<gene>
    <name evidence="8" type="ORF">Q4494_15380</name>
</gene>
<evidence type="ECO:0000313" key="8">
    <source>
        <dbReference type="EMBL" id="MDO6458469.1"/>
    </source>
</evidence>
<dbReference type="SUPFAM" id="SSF55781">
    <property type="entry name" value="GAF domain-like"/>
    <property type="match status" value="1"/>
</dbReference>
<protein>
    <recommendedName>
        <fullName evidence="2">histidine kinase</fullName>
        <ecNumber evidence="2">2.7.13.3</ecNumber>
    </recommendedName>
</protein>
<name>A0AAW7Y083_9RHOB</name>
<dbReference type="CDD" id="cd00082">
    <property type="entry name" value="HisKA"/>
    <property type="match status" value="1"/>
</dbReference>
<dbReference type="PRINTS" id="PR00344">
    <property type="entry name" value="BCTRLSENSOR"/>
</dbReference>
<dbReference type="InterPro" id="IPR004358">
    <property type="entry name" value="Sig_transdc_His_kin-like_C"/>
</dbReference>
<dbReference type="EC" id="2.7.13.3" evidence="2"/>
<dbReference type="AlphaFoldDB" id="A0AAW7Y083"/>
<dbReference type="Pfam" id="PF00512">
    <property type="entry name" value="HisKA"/>
    <property type="match status" value="1"/>
</dbReference>
<dbReference type="InterPro" id="IPR050736">
    <property type="entry name" value="Sensor_HK_Regulatory"/>
</dbReference>
<dbReference type="PANTHER" id="PTHR43711:SF26">
    <property type="entry name" value="SENSOR HISTIDINE KINASE RCSC"/>
    <property type="match status" value="1"/>
</dbReference>
<proteinExistence type="predicted"/>
<dbReference type="InterPro" id="IPR003594">
    <property type="entry name" value="HATPase_dom"/>
</dbReference>
<evidence type="ECO:0000256" key="6">
    <source>
        <dbReference type="ARBA" id="ARBA00023012"/>
    </source>
</evidence>
<dbReference type="InterPro" id="IPR036097">
    <property type="entry name" value="HisK_dim/P_sf"/>
</dbReference>
<evidence type="ECO:0000259" key="7">
    <source>
        <dbReference type="PROSITE" id="PS50109"/>
    </source>
</evidence>
<keyword evidence="4" id="KW-0808">Transferase</keyword>
<dbReference type="RefSeq" id="WP_303494972.1">
    <property type="nucleotide sequence ID" value="NZ_JAUOPJ010000013.1"/>
</dbReference>
<accession>A0AAW7Y083</accession>
<dbReference type="SUPFAM" id="SSF55874">
    <property type="entry name" value="ATPase domain of HSP90 chaperone/DNA topoisomerase II/histidine kinase"/>
    <property type="match status" value="1"/>
</dbReference>
<dbReference type="FunFam" id="3.30.565.10:FF:000006">
    <property type="entry name" value="Sensor histidine kinase WalK"/>
    <property type="match status" value="1"/>
</dbReference>
<keyword evidence="3" id="KW-0597">Phosphoprotein</keyword>
<dbReference type="SMART" id="SM00387">
    <property type="entry name" value="HATPase_c"/>
    <property type="match status" value="1"/>
</dbReference>
<dbReference type="SUPFAM" id="SSF47384">
    <property type="entry name" value="Homodimeric domain of signal transducing histidine kinase"/>
    <property type="match status" value="1"/>
</dbReference>
<dbReference type="PANTHER" id="PTHR43711">
    <property type="entry name" value="TWO-COMPONENT HISTIDINE KINASE"/>
    <property type="match status" value="1"/>
</dbReference>
<keyword evidence="6" id="KW-0902">Two-component regulatory system</keyword>
<evidence type="ECO:0000256" key="4">
    <source>
        <dbReference type="ARBA" id="ARBA00022679"/>
    </source>
</evidence>
<dbReference type="InterPro" id="IPR029016">
    <property type="entry name" value="GAF-like_dom_sf"/>
</dbReference>
<evidence type="ECO:0000256" key="5">
    <source>
        <dbReference type="ARBA" id="ARBA00022777"/>
    </source>
</evidence>